<comment type="caution">
    <text evidence="8">The sequence shown here is derived from an EMBL/GenBank/DDBJ whole genome shotgun (WGS) entry which is preliminary data.</text>
</comment>
<evidence type="ECO:0000256" key="4">
    <source>
        <dbReference type="SAM" id="MobiDB-lite"/>
    </source>
</evidence>
<dbReference type="Gene3D" id="1.10.150.50">
    <property type="entry name" value="Transcription Factor, Ets-1"/>
    <property type="match status" value="1"/>
</dbReference>
<dbReference type="GO" id="GO:0007032">
    <property type="term" value="P:endosome organization"/>
    <property type="evidence" value="ECO:0007669"/>
    <property type="project" value="TreeGrafter"/>
</dbReference>
<dbReference type="Gene3D" id="2.30.29.30">
    <property type="entry name" value="Pleckstrin-homology domain (PH domain)/Phosphotyrosine-binding domain (PTB)"/>
    <property type="match status" value="1"/>
</dbReference>
<dbReference type="SMART" id="SM00454">
    <property type="entry name" value="SAM"/>
    <property type="match status" value="1"/>
</dbReference>
<dbReference type="RefSeq" id="XP_043050802.1">
    <property type="nucleotide sequence ID" value="XM_043194478.1"/>
</dbReference>
<dbReference type="PANTHER" id="PTHR22902">
    <property type="entry name" value="SESQUIPEDALIAN"/>
    <property type="match status" value="1"/>
</dbReference>
<dbReference type="GO" id="GO:0042147">
    <property type="term" value="P:retrograde transport, endosome to Golgi"/>
    <property type="evidence" value="ECO:0007669"/>
    <property type="project" value="TreeGrafter"/>
</dbReference>
<organism evidence="8 9">
    <name type="scientific">Scheffersomyces spartinae</name>
    <dbReference type="NCBI Taxonomy" id="45513"/>
    <lineage>
        <taxon>Eukaryota</taxon>
        <taxon>Fungi</taxon>
        <taxon>Dikarya</taxon>
        <taxon>Ascomycota</taxon>
        <taxon>Saccharomycotina</taxon>
        <taxon>Pichiomycetes</taxon>
        <taxon>Debaryomycetaceae</taxon>
        <taxon>Scheffersomyces</taxon>
    </lineage>
</organism>
<feature type="compositionally biased region" description="Basic and acidic residues" evidence="4">
    <location>
        <begin position="467"/>
        <end position="481"/>
    </location>
</feature>
<feature type="compositionally biased region" description="Polar residues" evidence="4">
    <location>
        <begin position="261"/>
        <end position="272"/>
    </location>
</feature>
<keyword evidence="1 3" id="KW-0728">SH3 domain</keyword>
<evidence type="ECO:0000256" key="2">
    <source>
        <dbReference type="ARBA" id="ARBA00022553"/>
    </source>
</evidence>
<dbReference type="SUPFAM" id="SSF50729">
    <property type="entry name" value="PH domain-like"/>
    <property type="match status" value="1"/>
</dbReference>
<feature type="compositionally biased region" description="Low complexity" evidence="4">
    <location>
        <begin position="451"/>
        <end position="466"/>
    </location>
</feature>
<dbReference type="GeneID" id="66117155"/>
<dbReference type="GO" id="GO:0005829">
    <property type="term" value="C:cytosol"/>
    <property type="evidence" value="ECO:0007669"/>
    <property type="project" value="GOC"/>
</dbReference>
<feature type="domain" description="SH3" evidence="5">
    <location>
        <begin position="37"/>
        <end position="101"/>
    </location>
</feature>
<keyword evidence="9" id="KW-1185">Reference proteome</keyword>
<feature type="region of interest" description="Disordered" evidence="4">
    <location>
        <begin position="1"/>
        <end position="32"/>
    </location>
</feature>
<feature type="compositionally biased region" description="Basic residues" evidence="4">
    <location>
        <begin position="502"/>
        <end position="512"/>
    </location>
</feature>
<feature type="domain" description="PH" evidence="6">
    <location>
        <begin position="837"/>
        <end position="962"/>
    </location>
</feature>
<proteinExistence type="predicted"/>
<protein>
    <submittedName>
        <fullName evidence="8">Polar growth protein</fullName>
    </submittedName>
</protein>
<dbReference type="Pfam" id="PF00018">
    <property type="entry name" value="SH3_1"/>
    <property type="match status" value="1"/>
</dbReference>
<dbReference type="SUPFAM" id="SSF47769">
    <property type="entry name" value="SAM/Pointed domain"/>
    <property type="match status" value="1"/>
</dbReference>
<feature type="compositionally biased region" description="Low complexity" evidence="4">
    <location>
        <begin position="1159"/>
        <end position="1170"/>
    </location>
</feature>
<feature type="region of interest" description="Disordered" evidence="4">
    <location>
        <begin position="676"/>
        <end position="714"/>
    </location>
</feature>
<dbReference type="AlphaFoldDB" id="A0A9P8AJW4"/>
<dbReference type="OrthoDB" id="73680at2759"/>
<reference evidence="8" key="1">
    <citation type="submission" date="2021-03" db="EMBL/GenBank/DDBJ databases">
        <authorList>
            <person name="Palmer J.M."/>
        </authorList>
    </citation>
    <scope>NUCLEOTIDE SEQUENCE</scope>
    <source>
        <strain evidence="8">ARV_011</strain>
    </source>
</reference>
<evidence type="ECO:0000259" key="6">
    <source>
        <dbReference type="PROSITE" id="PS50003"/>
    </source>
</evidence>
<feature type="compositionally biased region" description="Polar residues" evidence="4">
    <location>
        <begin position="580"/>
        <end position="598"/>
    </location>
</feature>
<evidence type="ECO:0000256" key="3">
    <source>
        <dbReference type="PROSITE-ProRule" id="PRU00192"/>
    </source>
</evidence>
<dbReference type="PANTHER" id="PTHR22902:SF27">
    <property type="entry name" value="PLECKSTRIN HOMOLOGY DOMAIN-CONTAINING FAMILY A MEMBER 3"/>
    <property type="match status" value="1"/>
</dbReference>
<dbReference type="InterPro" id="IPR011993">
    <property type="entry name" value="PH-like_dom_sf"/>
</dbReference>
<evidence type="ECO:0000256" key="1">
    <source>
        <dbReference type="ARBA" id="ARBA00022443"/>
    </source>
</evidence>
<evidence type="ECO:0000313" key="9">
    <source>
        <dbReference type="Proteomes" id="UP000790833"/>
    </source>
</evidence>
<keyword evidence="2" id="KW-0597">Phosphoprotein</keyword>
<dbReference type="PROSITE" id="PS50003">
    <property type="entry name" value="PH_DOMAIN"/>
    <property type="match status" value="1"/>
</dbReference>
<feature type="compositionally biased region" description="Polar residues" evidence="4">
    <location>
        <begin position="702"/>
        <end position="714"/>
    </location>
</feature>
<name>A0A9P8AJW4_9ASCO</name>
<dbReference type="SMART" id="SM00326">
    <property type="entry name" value="SH3"/>
    <property type="match status" value="1"/>
</dbReference>
<feature type="region of interest" description="Disordered" evidence="4">
    <location>
        <begin position="631"/>
        <end position="657"/>
    </location>
</feature>
<feature type="region of interest" description="Disordered" evidence="4">
    <location>
        <begin position="1136"/>
        <end position="1214"/>
    </location>
</feature>
<dbReference type="Pfam" id="PF00169">
    <property type="entry name" value="PH"/>
    <property type="match status" value="1"/>
</dbReference>
<dbReference type="SMART" id="SM00233">
    <property type="entry name" value="PH"/>
    <property type="match status" value="1"/>
</dbReference>
<feature type="compositionally biased region" description="Polar residues" evidence="4">
    <location>
        <begin position="389"/>
        <end position="400"/>
    </location>
</feature>
<dbReference type="GO" id="GO:0001881">
    <property type="term" value="P:receptor recycling"/>
    <property type="evidence" value="ECO:0007669"/>
    <property type="project" value="TreeGrafter"/>
</dbReference>
<gene>
    <name evidence="8" type="primary">BOI2</name>
    <name evidence="8" type="ORF">KQ657_003781</name>
</gene>
<evidence type="ECO:0000259" key="7">
    <source>
        <dbReference type="PROSITE" id="PS50105"/>
    </source>
</evidence>
<feature type="region of interest" description="Disordered" evidence="4">
    <location>
        <begin position="376"/>
        <end position="611"/>
    </location>
</feature>
<dbReference type="InterPro" id="IPR001849">
    <property type="entry name" value="PH_domain"/>
</dbReference>
<dbReference type="PROSITE" id="PS50105">
    <property type="entry name" value="SAM_DOMAIN"/>
    <property type="match status" value="1"/>
</dbReference>
<feature type="compositionally biased region" description="Polar residues" evidence="4">
    <location>
        <begin position="482"/>
        <end position="496"/>
    </location>
</feature>
<dbReference type="GO" id="GO:0005769">
    <property type="term" value="C:early endosome"/>
    <property type="evidence" value="ECO:0007669"/>
    <property type="project" value="TreeGrafter"/>
</dbReference>
<dbReference type="InterPro" id="IPR036028">
    <property type="entry name" value="SH3-like_dom_sf"/>
</dbReference>
<evidence type="ECO:0000259" key="5">
    <source>
        <dbReference type="PROSITE" id="PS50002"/>
    </source>
</evidence>
<dbReference type="InterPro" id="IPR045188">
    <property type="entry name" value="Boi1/Boi2-like"/>
</dbReference>
<evidence type="ECO:0000313" key="8">
    <source>
        <dbReference type="EMBL" id="KAG7195255.1"/>
    </source>
</evidence>
<dbReference type="Proteomes" id="UP000790833">
    <property type="component" value="Unassembled WGS sequence"/>
</dbReference>
<dbReference type="GO" id="GO:0005802">
    <property type="term" value="C:trans-Golgi network"/>
    <property type="evidence" value="ECO:0007669"/>
    <property type="project" value="TreeGrafter"/>
</dbReference>
<feature type="compositionally biased region" description="Low complexity" evidence="4">
    <location>
        <begin position="204"/>
        <end position="214"/>
    </location>
</feature>
<feature type="compositionally biased region" description="Basic and acidic residues" evidence="4">
    <location>
        <begin position="410"/>
        <end position="424"/>
    </location>
</feature>
<dbReference type="SUPFAM" id="SSF50044">
    <property type="entry name" value="SH3-domain"/>
    <property type="match status" value="1"/>
</dbReference>
<dbReference type="EMBL" id="JAHMUF010000004">
    <property type="protein sequence ID" value="KAG7195255.1"/>
    <property type="molecule type" value="Genomic_DNA"/>
</dbReference>
<feature type="compositionally biased region" description="Low complexity" evidence="4">
    <location>
        <begin position="376"/>
        <end position="385"/>
    </location>
</feature>
<accession>A0A9P8AJW4</accession>
<feature type="compositionally biased region" description="Basic and acidic residues" evidence="4">
    <location>
        <begin position="1204"/>
        <end position="1214"/>
    </location>
</feature>
<feature type="compositionally biased region" description="Basic and acidic residues" evidence="4">
    <location>
        <begin position="513"/>
        <end position="522"/>
    </location>
</feature>
<feature type="compositionally biased region" description="Basic and acidic residues" evidence="4">
    <location>
        <begin position="676"/>
        <end position="700"/>
    </location>
</feature>
<dbReference type="InterPro" id="IPR001660">
    <property type="entry name" value="SAM"/>
</dbReference>
<feature type="region of interest" description="Disordered" evidence="4">
    <location>
        <begin position="202"/>
        <end position="246"/>
    </location>
</feature>
<sequence>MYNSGGDITNNGNESEAKTRNGSNSNPQPQQIVSSEGTGAIFVCFKQFTKRLPDELSLVPGDKIEVLADDSEYNDGWYMGKNIITNEVGLYPKSFTKIFLVPSAQSGPLLRSRSRRISHINNANASSLDVSTYNDSSHANPNASSISYSSHNITDMLSGLKVSGNADATTISEKPGNIDPSGTATKTMNDIDKALEELKNDAFSSTNSGSRSSSPPVKQVPPTSLSTATSYTSSTSRNNGHNNAMQDSLVNSGVATKATEKASNVKNINSHKTPPLPDDSEVYLTPKTSERDAHARGLSLSEDFDIAKVKSWTPQQVSSYFALVLGFDLDILGKFARHKITGEILLELDLTLLKELDIDSFGTRYEIYKEIDKLKSMSTSSTKSLEPPSKSTFAKLSTSEDAPKHTRTSSKGDKPLPPVKKKDPSQNQNQNHERKRSNHSTSTQGFPRPPSLNHSNPNSNQSSSTESVDKKEDWKYYHETYTKSATSTPIIQQPSKAASGKHSAKGSIHQRQKLKDWKDHGRNVSQTSENAHLSHRKSTDLSFLSPRRPPEPPAPEIQGYKFGGDRSSSITGTTGLGITRPTSSIYDSSNPHTRNASKASGDFKNYFHSPNTPHKRHSSIFLFFTSNDAEDKDKERDLKSKDYKEKDLKPKEKEKEKELIKDKDNDVLRLKEKERLLAAKEETSPSTIKEHKTPTQDRRTSRSQSTTDLSSPALTSPLKLKKLSFGTPKNKSTIELYLVNKTDGSQNSDSTEIVDIDHVTLSPKKQKSLSVSYKSNNDLLETEDRRTASDSNALSRLKTLRTASAQNFRTLTGLKKLKTSAFTEGIREISPDEAIKTSTYLGWVSKKSSNGLSWKSRYFTLHGTRLSYFTSLKDKREKGLIDITAHKVIPILTEADTTNSNDRYVALYASSTGAGRYCFKVVPPAPGFRKGLTFTQPKTHYFAVETINDMRGWLKALMAATIDIDDTVPIVSSCSTPTVSLTKAQELLAKAREESRIKDEELRLNGFIRDVIGEAGGDDSIDINHQDIKQLIQAESTVLDESSFHPSPNVESFNTLSHSLASQHKLSLNTHVSSVGSLNATRTTPMTPQVTTQLPGFSSPYLLASGLLSPRTVSSNSPKSPANEAENSYFSKAMNHYHQHSGGDAPSSGVEAGAAGGDTNSSATSSNRTTMHTMNSMKKDNETVTTPKSIFSNSNGRVVSGGSKMKERLSTIGK</sequence>
<dbReference type="Gene3D" id="2.30.30.40">
    <property type="entry name" value="SH3 Domains"/>
    <property type="match status" value="1"/>
</dbReference>
<feature type="compositionally biased region" description="Polar residues" evidence="4">
    <location>
        <begin position="237"/>
        <end position="246"/>
    </location>
</feature>
<dbReference type="Pfam" id="PF07647">
    <property type="entry name" value="SAM_2"/>
    <property type="match status" value="1"/>
</dbReference>
<dbReference type="PROSITE" id="PS50002">
    <property type="entry name" value="SH3"/>
    <property type="match status" value="1"/>
</dbReference>
<dbReference type="GO" id="GO:0055037">
    <property type="term" value="C:recycling endosome"/>
    <property type="evidence" value="ECO:0007669"/>
    <property type="project" value="TreeGrafter"/>
</dbReference>
<feature type="compositionally biased region" description="Low complexity" evidence="4">
    <location>
        <begin position="1192"/>
        <end position="1203"/>
    </location>
</feature>
<dbReference type="InterPro" id="IPR013761">
    <property type="entry name" value="SAM/pointed_sf"/>
</dbReference>
<feature type="domain" description="SAM" evidence="7">
    <location>
        <begin position="312"/>
        <end position="377"/>
    </location>
</feature>
<feature type="compositionally biased region" description="Low complexity" evidence="4">
    <location>
        <begin position="567"/>
        <end position="579"/>
    </location>
</feature>
<feature type="region of interest" description="Disordered" evidence="4">
    <location>
        <begin position="258"/>
        <end position="281"/>
    </location>
</feature>
<dbReference type="InterPro" id="IPR001452">
    <property type="entry name" value="SH3_domain"/>
</dbReference>
<feature type="compositionally biased region" description="Low complexity" evidence="4">
    <location>
        <begin position="223"/>
        <end position="236"/>
    </location>
</feature>